<feature type="region of interest" description="Disordered" evidence="6">
    <location>
        <begin position="1426"/>
        <end position="1453"/>
    </location>
</feature>
<evidence type="ECO:0000256" key="2">
    <source>
        <dbReference type="ARBA" id="ARBA00022552"/>
    </source>
</evidence>
<proteinExistence type="predicted"/>
<evidence type="ECO:0000256" key="4">
    <source>
        <dbReference type="ARBA" id="ARBA00023242"/>
    </source>
</evidence>
<feature type="region of interest" description="Disordered" evidence="6">
    <location>
        <begin position="66"/>
        <end position="101"/>
    </location>
</feature>
<dbReference type="InterPro" id="IPR008847">
    <property type="entry name" value="Suf"/>
</dbReference>
<feature type="domain" description="S1 motif" evidence="7">
    <location>
        <begin position="783"/>
        <end position="852"/>
    </location>
</feature>
<feature type="domain" description="S1 motif" evidence="7">
    <location>
        <begin position="117"/>
        <end position="230"/>
    </location>
</feature>
<feature type="compositionally biased region" description="Acidic residues" evidence="6">
    <location>
        <begin position="1376"/>
        <end position="1393"/>
    </location>
</feature>
<feature type="compositionally biased region" description="Basic and acidic residues" evidence="6">
    <location>
        <begin position="1364"/>
        <end position="1375"/>
    </location>
</feature>
<dbReference type="Proteomes" id="UP000422736">
    <property type="component" value="Chromosome 5"/>
</dbReference>
<dbReference type="CDD" id="cd05706">
    <property type="entry name" value="S1_Rrp5_repeat_sc10"/>
    <property type="match status" value="1"/>
</dbReference>
<dbReference type="InterPro" id="IPR012340">
    <property type="entry name" value="NA-bd_OB-fold"/>
</dbReference>
<dbReference type="InterPro" id="IPR003029">
    <property type="entry name" value="S1_domain"/>
</dbReference>
<evidence type="ECO:0000256" key="6">
    <source>
        <dbReference type="SAM" id="MobiDB-lite"/>
    </source>
</evidence>
<dbReference type="InterPro" id="IPR045209">
    <property type="entry name" value="Rrp5"/>
</dbReference>
<dbReference type="PANTHER" id="PTHR23270:SF10">
    <property type="entry name" value="PROTEIN RRP5 HOMOLOG"/>
    <property type="match status" value="1"/>
</dbReference>
<feature type="compositionally biased region" description="Acidic residues" evidence="6">
    <location>
        <begin position="1426"/>
        <end position="1438"/>
    </location>
</feature>
<dbReference type="CDD" id="cd05708">
    <property type="entry name" value="S1_Rrp5_repeat_sc12"/>
    <property type="match status" value="1"/>
</dbReference>
<dbReference type="CDD" id="cd05703">
    <property type="entry name" value="S1_Rrp5_repeat_hs12_sc9"/>
    <property type="match status" value="1"/>
</dbReference>
<feature type="domain" description="S1 motif" evidence="7">
    <location>
        <begin position="1252"/>
        <end position="1323"/>
    </location>
</feature>
<dbReference type="PROSITE" id="PS50126">
    <property type="entry name" value="S1"/>
    <property type="match status" value="10"/>
</dbReference>
<reference evidence="8 9" key="2">
    <citation type="submission" date="2019-11" db="EMBL/GenBank/DDBJ databases">
        <authorList>
            <person name="Lu H."/>
        </authorList>
    </citation>
    <scope>NUCLEOTIDE SEQUENCE [LARGE SCALE GENOMIC DNA]</scope>
    <source>
        <strain evidence="8 9">FIM1</strain>
    </source>
</reference>
<dbReference type="EMBL" id="CP015058">
    <property type="protein sequence ID" value="QGN16665.1"/>
    <property type="molecule type" value="Genomic_DNA"/>
</dbReference>
<dbReference type="Pfam" id="PF00575">
    <property type="entry name" value="S1"/>
    <property type="match status" value="4"/>
</dbReference>
<feature type="region of interest" description="Disordered" evidence="6">
    <location>
        <begin position="161"/>
        <end position="187"/>
    </location>
</feature>
<dbReference type="CDD" id="cd05702">
    <property type="entry name" value="S1_Rrp5_repeat_hs11_sc8"/>
    <property type="match status" value="1"/>
</dbReference>
<feature type="domain" description="S1 motif" evidence="7">
    <location>
        <begin position="685"/>
        <end position="758"/>
    </location>
</feature>
<dbReference type="PANTHER" id="PTHR23270">
    <property type="entry name" value="PROGRAMMED CELL DEATH PROTEIN 11 PRE-RRNA PROCESSING PROTEIN RRP5"/>
    <property type="match status" value="1"/>
</dbReference>
<dbReference type="Pfam" id="PF05843">
    <property type="entry name" value="Suf"/>
    <property type="match status" value="1"/>
</dbReference>
<dbReference type="InterPro" id="IPR003107">
    <property type="entry name" value="HAT"/>
</dbReference>
<dbReference type="InterPro" id="IPR048058">
    <property type="entry name" value="Rrp5_S1_rpt_hs11_sc8"/>
</dbReference>
<feature type="compositionally biased region" description="Acidic residues" evidence="6">
    <location>
        <begin position="161"/>
        <end position="184"/>
    </location>
</feature>
<sequence length="1734" mass="193861">MVAQQSKRKRDEESPLTRQDATEAPSKSALSKSDEISFPRGGSSALSPLEVKQVANEVVADVLFGKDDAATGSEQPKKKRKNSKKGTALEGTELDNEDKEDKTDLVEHFGMKQMNKDTILLGQIQSISKHELKVSLLDGLHGYVSLTDISEQMNKTLEKLDEDMESENEDSDSEYDSSDDEDESNALASKELPDLSNYFKVGQWLRCIVHENTSSTEVKKGKKKLELSIEPSLVNKFDEDDLTKHCVVQCAVKSIEDHGLMLDIGLDNLTGFISKKDLPDFKSILPGAVFLANVNKRSGRTVNVNLDLGGKSTKTDKISSIDAILPGQTIDFVPQTITNHGIIGKAFGLIVAFLPLPHSNCFTVEELKQKYAIGNVINARILATTVMKSGNKVAVVSTQPHINALAPKLQEIEALESFPVGYIFDSCTYKGRDSQFFYVSINDEQVGQIHISKAGETEPTGSVRARVLGYNNVDKLYSLTSDPAQLEVKYLRATDIPIGELLSNCEVVTVSEKGIELKIFNGQFKAFVPPLHISDTRLVYPERKFKIGSKVKGRILNIDSVGRITVTLKKSIVNADEDVLKLVYSEDDVVKVENEELRTIATVELFKPNGCLVSFFNNIKAFIPNKEISEAFVKKPQEHLRLGQTVIVKILNHDFQRNRIIATCKISAESSSKQKEAIESLIVGRSIIDAIVIEKSKDSAVVEAKESGLRGVVYTGHLSDDRIEQNRASLKKLKIGSEIRGLVLDKDTRTRVFNMSCKKSLISDAENGTLPLTYSDIKSKEKTTPMHGYVKSISDRGVFVAFNGKFVGLVLPSYAAETRDVDINKKYYVNQTVTVYLLRTDDEHERFLLTILKPKEEKTQGTSSNLMNPVDKSVKNMSDFTIGKVTKATIISVKRNQLNVALADNVHGRISISEVFDKFEDIKNQKAPLSVFKKDDIIKVKIIGFHDIKSRKFLPISHTNSKSHLVELSAKPSALNSPLSEKTLKDFTAEQTVLGFINNYSKETAWLTITPTVKAKLPIFEISDQGNDFSLPIDEKYPIGTALKVTVKSIDTEHDSLIVTARSHNISSINEIKEGDVLPARVISVQDTYVLLSLGKDVTGVSFITDALDDYSQSLKDVYDSKKKSIVSATVLNVDIANKKINLSLRSASPKDRSIKSSEELKRGDVVRGFVKSITDKGLFISLSSTLQAFVPVSKLTDAFIKEWKKFYNRGQSVVGKVVNCDDDKHILLTMKESEVNGELNVLKTYSEINVGDIFQGSVKNVTEFGVFIKLDGTVNVTGLAHKTEVADAKIENLENLFGEGDKVKAIVLKTNPEKKQISLGLKASYFTKNDSSAVSQQEEVEEENDSEMEVDEEDEEAVAPSEKQSDITVSKKTDDDDEIMDDVQFDYSDVEDKEDRANSSKNVMSTDGLSLSTAFDWTGSILDQAQDEEESSDEEDFIQSKKQKKKRANQVQDKTIDINTRIPESVGDFERLIMGNPNSSVVWMNYMAFHLQLSEVEKAREIVERALKTINFREEAEKLNIWIASLNLENTFGTEETLEDVFNRACQYMDSFVMHMKLLSIYQMSQKNEKAKELFKVTAKKFGSEKVSVWVAWGGFLIDIQEIDEAHEVLGKALKALPKRNHIEVVKKFAQLEFSKGDPEQGRSLFEGLIADAPKRVDLWNVYIDQEIKANEKSKVEDLFERVVTKKITRKQAKFFFNKWLQFEEQKDDQKQVDYVKAKAAEYVAKHKSSQEE</sequence>
<feature type="domain" description="S1 motif" evidence="7">
    <location>
        <begin position="990"/>
        <end position="1062"/>
    </location>
</feature>
<keyword evidence="4" id="KW-0539">Nucleus</keyword>
<feature type="region of interest" description="Disordered" evidence="6">
    <location>
        <begin position="1331"/>
        <end position="1406"/>
    </location>
</feature>
<evidence type="ECO:0000256" key="1">
    <source>
        <dbReference type="ARBA" id="ARBA00004604"/>
    </source>
</evidence>
<evidence type="ECO:0000313" key="8">
    <source>
        <dbReference type="EMBL" id="QGN16665.1"/>
    </source>
</evidence>
<dbReference type="SUPFAM" id="SSF50249">
    <property type="entry name" value="Nucleic acid-binding proteins"/>
    <property type="match status" value="11"/>
</dbReference>
<feature type="domain" description="S1 motif" evidence="7">
    <location>
        <begin position="594"/>
        <end position="665"/>
    </location>
</feature>
<comment type="subcellular location">
    <subcellularLocation>
        <location evidence="1">Nucleus</location>
        <location evidence="1">Nucleolus</location>
    </subcellularLocation>
</comment>
<accession>A0ABX6EWE0</accession>
<keyword evidence="2" id="KW-0698">rRNA processing</keyword>
<reference evidence="8 9" key="1">
    <citation type="submission" date="2016-03" db="EMBL/GenBank/DDBJ databases">
        <title>How can Kluyveromyces marxianus grow so fast - potential evolutionary course in Saccharomyces Complex revealed by comparative genomics.</title>
        <authorList>
            <person name="Mo W."/>
            <person name="Lu W."/>
            <person name="Yang X."/>
            <person name="Qi J."/>
            <person name="Lv H."/>
        </authorList>
    </citation>
    <scope>NUCLEOTIDE SEQUENCE [LARGE SCALE GENOMIC DNA]</scope>
    <source>
        <strain evidence="8 9">FIM1</strain>
    </source>
</reference>
<feature type="compositionally biased region" description="Acidic residues" evidence="6">
    <location>
        <begin position="1339"/>
        <end position="1358"/>
    </location>
</feature>
<name>A0ABX6EWE0_KLUMA</name>
<dbReference type="SMART" id="SM00386">
    <property type="entry name" value="HAT"/>
    <property type="match status" value="5"/>
</dbReference>
<dbReference type="CDD" id="cd00164">
    <property type="entry name" value="S1_like"/>
    <property type="match status" value="1"/>
</dbReference>
<dbReference type="SUPFAM" id="SSF48452">
    <property type="entry name" value="TPR-like"/>
    <property type="match status" value="2"/>
</dbReference>
<dbReference type="InterPro" id="IPR011990">
    <property type="entry name" value="TPR-like_helical_dom_sf"/>
</dbReference>
<keyword evidence="3" id="KW-0677">Repeat</keyword>
<feature type="domain" description="S1 motif" evidence="7">
    <location>
        <begin position="1075"/>
        <end position="1146"/>
    </location>
</feature>
<dbReference type="InterPro" id="IPR048059">
    <property type="entry name" value="Rrp5_S1_rpt_hs1_sc1"/>
</dbReference>
<evidence type="ECO:0000259" key="7">
    <source>
        <dbReference type="PROSITE" id="PS50126"/>
    </source>
</evidence>
<dbReference type="CDD" id="cd05698">
    <property type="entry name" value="S1_Rrp5_repeat_hs6_sc5"/>
    <property type="match status" value="1"/>
</dbReference>
<dbReference type="Gene3D" id="2.40.50.140">
    <property type="entry name" value="Nucleic acid-binding proteins"/>
    <property type="match status" value="9"/>
</dbReference>
<gene>
    <name evidence="8" type="primary">RRP5</name>
    <name evidence="8" type="ORF">FIM1_3384</name>
</gene>
<organism evidence="8 9">
    <name type="scientific">Kluyveromyces marxianus</name>
    <name type="common">Yeast</name>
    <name type="synonym">Candida kefyr</name>
    <dbReference type="NCBI Taxonomy" id="4911"/>
    <lineage>
        <taxon>Eukaryota</taxon>
        <taxon>Fungi</taxon>
        <taxon>Dikarya</taxon>
        <taxon>Ascomycota</taxon>
        <taxon>Saccharomycotina</taxon>
        <taxon>Saccharomycetes</taxon>
        <taxon>Saccharomycetales</taxon>
        <taxon>Saccharomycetaceae</taxon>
        <taxon>Kluyveromyces</taxon>
    </lineage>
</organism>
<feature type="domain" description="S1 motif" evidence="7">
    <location>
        <begin position="883"/>
        <end position="959"/>
    </location>
</feature>
<evidence type="ECO:0000256" key="5">
    <source>
        <dbReference type="ARBA" id="ARBA00026188"/>
    </source>
</evidence>
<dbReference type="CDD" id="cd05693">
    <property type="entry name" value="S1_Rrp5_repeat_hs1_sc1"/>
    <property type="match status" value="1"/>
</dbReference>
<dbReference type="SMART" id="SM00316">
    <property type="entry name" value="S1"/>
    <property type="match status" value="12"/>
</dbReference>
<protein>
    <recommendedName>
        <fullName evidence="5">mRNA 3'-end-processing protein RNA14</fullName>
    </recommendedName>
</protein>
<evidence type="ECO:0000256" key="3">
    <source>
        <dbReference type="ARBA" id="ARBA00022737"/>
    </source>
</evidence>
<evidence type="ECO:0000313" key="9">
    <source>
        <dbReference type="Proteomes" id="UP000422736"/>
    </source>
</evidence>
<keyword evidence="9" id="KW-1185">Reference proteome</keyword>
<feature type="domain" description="S1 motif" evidence="7">
    <location>
        <begin position="1164"/>
        <end position="1232"/>
    </location>
</feature>
<feature type="domain" description="S1 motif" evidence="7">
    <location>
        <begin position="499"/>
        <end position="569"/>
    </location>
</feature>
<feature type="region of interest" description="Disordered" evidence="6">
    <location>
        <begin position="1"/>
        <end position="47"/>
    </location>
</feature>
<dbReference type="Gene3D" id="1.25.40.10">
    <property type="entry name" value="Tetratricopeptide repeat domain"/>
    <property type="match status" value="1"/>
</dbReference>